<dbReference type="SUPFAM" id="SSF54762">
    <property type="entry name" value="Signal recognition particle alu RNA binding heterodimer, SRP9/14"/>
    <property type="match status" value="1"/>
</dbReference>
<evidence type="ECO:0000256" key="8">
    <source>
        <dbReference type="RuleBase" id="RU368100"/>
    </source>
</evidence>
<dbReference type="InterPro" id="IPR003210">
    <property type="entry name" value="Signal_recog_particle_SRP14"/>
</dbReference>
<dbReference type="FunFam" id="3.30.720.10:FF:000003">
    <property type="entry name" value="Signal recognition particle 14"/>
    <property type="match status" value="1"/>
</dbReference>
<dbReference type="InterPro" id="IPR009018">
    <property type="entry name" value="Signal_recog_particle_SRP9/14"/>
</dbReference>
<keyword evidence="9" id="KW-1185">Reference proteome</keyword>
<dbReference type="Proteomes" id="UP000887540">
    <property type="component" value="Unplaced"/>
</dbReference>
<evidence type="ECO:0000313" key="9">
    <source>
        <dbReference type="Proteomes" id="UP000887540"/>
    </source>
</evidence>
<dbReference type="Gene3D" id="3.30.720.10">
    <property type="entry name" value="Signal recognition particle alu RNA binding heterodimer, srp9/1"/>
    <property type="match status" value="1"/>
</dbReference>
<organism evidence="9 10">
    <name type="scientific">Acrobeloides nanus</name>
    <dbReference type="NCBI Taxonomy" id="290746"/>
    <lineage>
        <taxon>Eukaryota</taxon>
        <taxon>Metazoa</taxon>
        <taxon>Ecdysozoa</taxon>
        <taxon>Nematoda</taxon>
        <taxon>Chromadorea</taxon>
        <taxon>Rhabditida</taxon>
        <taxon>Tylenchina</taxon>
        <taxon>Cephalobomorpha</taxon>
        <taxon>Cephaloboidea</taxon>
        <taxon>Cephalobidae</taxon>
        <taxon>Acrobeloides</taxon>
    </lineage>
</organism>
<keyword evidence="4 8" id="KW-0963">Cytoplasm</keyword>
<keyword evidence="5 8" id="KW-0694">RNA-binding</keyword>
<keyword evidence="6 8" id="KW-0733">Signal recognition particle</keyword>
<accession>A0A914D9S5</accession>
<reference evidence="10" key="1">
    <citation type="submission" date="2022-11" db="UniProtKB">
        <authorList>
            <consortium name="WormBaseParasite"/>
        </authorList>
    </citation>
    <scope>IDENTIFICATION</scope>
</reference>
<evidence type="ECO:0000256" key="4">
    <source>
        <dbReference type="ARBA" id="ARBA00022490"/>
    </source>
</evidence>
<name>A0A914D9S5_9BILA</name>
<evidence type="ECO:0000313" key="10">
    <source>
        <dbReference type="WBParaSite" id="ACRNAN_scaffold20345.g6918.t1"/>
    </source>
</evidence>
<protein>
    <recommendedName>
        <fullName evidence="3 8">Signal recognition particle 14 kDa protein</fullName>
        <shortName evidence="8">SRP14</shortName>
    </recommendedName>
</protein>
<dbReference type="Pfam" id="PF02290">
    <property type="entry name" value="SRP14"/>
    <property type="match status" value="1"/>
</dbReference>
<evidence type="ECO:0000256" key="6">
    <source>
        <dbReference type="ARBA" id="ARBA00023135"/>
    </source>
</evidence>
<evidence type="ECO:0000256" key="7">
    <source>
        <dbReference type="ARBA" id="ARBA00023274"/>
    </source>
</evidence>
<dbReference type="GO" id="GO:0006614">
    <property type="term" value="P:SRP-dependent cotranslational protein targeting to membrane"/>
    <property type="evidence" value="ECO:0007669"/>
    <property type="project" value="UniProtKB-UniRule"/>
</dbReference>
<dbReference type="AlphaFoldDB" id="A0A914D9S5"/>
<proteinExistence type="inferred from homology"/>
<comment type="function">
    <text evidence="8">Component of the signal recognition particle (SRP) complex, a ribonucleoprotein complex that mediates the cotranslational targeting of secretory and membrane proteins to the endoplasmic reticulum (ER). SRP9 together with SRP14 and the Alu portion of the SRP RNA, constitutes the elongation arrest domain of SRP. The complex of SRP9 and SRP14 is required for SRP RNA binding.</text>
</comment>
<dbReference type="PANTHER" id="PTHR12013">
    <property type="entry name" value="SIGNAL RECOGNITION PARTICLE 14 KD PROTEIN"/>
    <property type="match status" value="1"/>
</dbReference>
<evidence type="ECO:0000256" key="3">
    <source>
        <dbReference type="ARBA" id="ARBA00017926"/>
    </source>
</evidence>
<comment type="subunit">
    <text evidence="8">Heterodimer with SRP9; binds RNA as heterodimer. Component of a signal recognition particle (SRP) complex that consists of a 7SL RNA molecule of 300 nucleotides and six protein subunits: SRP72, SRP68, SRP54, SRP19, SRP14 and SRP9.</text>
</comment>
<evidence type="ECO:0000256" key="2">
    <source>
        <dbReference type="ARBA" id="ARBA00010349"/>
    </source>
</evidence>
<evidence type="ECO:0000256" key="5">
    <source>
        <dbReference type="ARBA" id="ARBA00022884"/>
    </source>
</evidence>
<dbReference type="GO" id="GO:0008312">
    <property type="term" value="F:7S RNA binding"/>
    <property type="evidence" value="ECO:0007669"/>
    <property type="project" value="UniProtKB-UniRule"/>
</dbReference>
<keyword evidence="7 8" id="KW-0687">Ribonucleoprotein</keyword>
<dbReference type="GO" id="GO:0005786">
    <property type="term" value="C:signal recognition particle, endoplasmic reticulum targeting"/>
    <property type="evidence" value="ECO:0007669"/>
    <property type="project" value="UniProtKB-UniRule"/>
</dbReference>
<dbReference type="WBParaSite" id="ACRNAN_scaffold20345.g6918.t1">
    <property type="protein sequence ID" value="ACRNAN_scaffold20345.g6918.t1"/>
    <property type="gene ID" value="ACRNAN_scaffold20345.g6918"/>
</dbReference>
<evidence type="ECO:0000256" key="1">
    <source>
        <dbReference type="ARBA" id="ARBA00004496"/>
    </source>
</evidence>
<comment type="subcellular location">
    <subcellularLocation>
        <location evidence="1 8">Cytoplasm</location>
    </subcellularLocation>
</comment>
<sequence length="113" mass="12953">MTLLDNDHFLVELNKFFQNSRLDGPKSVSITMKKYNGRTKPLPRNSADLHKIPQEHLCLFRAKLGNDKISTVVHAKEVNKFQLAYAAVLKSNMDSLKKREKEKKPRSSKTTAQ</sequence>
<dbReference type="GO" id="GO:0030942">
    <property type="term" value="F:endoplasmic reticulum signal peptide binding"/>
    <property type="evidence" value="ECO:0007669"/>
    <property type="project" value="UniProtKB-UniRule"/>
</dbReference>
<comment type="similarity">
    <text evidence="2 8">Belongs to the SRP14 family.</text>
</comment>